<dbReference type="EMBL" id="JAAMPC010001626">
    <property type="protein sequence ID" value="KAG2238368.1"/>
    <property type="molecule type" value="Genomic_DNA"/>
</dbReference>
<dbReference type="GO" id="GO:0005576">
    <property type="term" value="C:extracellular region"/>
    <property type="evidence" value="ECO:0007669"/>
    <property type="project" value="UniProtKB-SubCell"/>
</dbReference>
<evidence type="ECO:0000256" key="3">
    <source>
        <dbReference type="ARBA" id="ARBA00022471"/>
    </source>
</evidence>
<dbReference type="Pfam" id="PF05938">
    <property type="entry name" value="Self-incomp_S1"/>
    <property type="match status" value="1"/>
</dbReference>
<dbReference type="AlphaFoldDB" id="A0A8X7NU17"/>
<comment type="subcellular location">
    <subcellularLocation>
        <location evidence="1 6">Secreted</location>
    </subcellularLocation>
</comment>
<evidence type="ECO:0000256" key="4">
    <source>
        <dbReference type="ARBA" id="ARBA00022525"/>
    </source>
</evidence>
<organism evidence="7 8">
    <name type="scientific">Brassica carinata</name>
    <name type="common">Ethiopian mustard</name>
    <name type="synonym">Abyssinian cabbage</name>
    <dbReference type="NCBI Taxonomy" id="52824"/>
    <lineage>
        <taxon>Eukaryota</taxon>
        <taxon>Viridiplantae</taxon>
        <taxon>Streptophyta</taxon>
        <taxon>Embryophyta</taxon>
        <taxon>Tracheophyta</taxon>
        <taxon>Spermatophyta</taxon>
        <taxon>Magnoliopsida</taxon>
        <taxon>eudicotyledons</taxon>
        <taxon>Gunneridae</taxon>
        <taxon>Pentapetalae</taxon>
        <taxon>rosids</taxon>
        <taxon>malvids</taxon>
        <taxon>Brassicales</taxon>
        <taxon>Brassicaceae</taxon>
        <taxon>Brassiceae</taxon>
        <taxon>Brassica</taxon>
    </lineage>
</organism>
<dbReference type="OrthoDB" id="1021310at2759"/>
<dbReference type="Proteomes" id="UP000886595">
    <property type="component" value="Unassembled WGS sequence"/>
</dbReference>
<evidence type="ECO:0000313" key="7">
    <source>
        <dbReference type="EMBL" id="KAG2238368.1"/>
    </source>
</evidence>
<feature type="chain" id="PRO_5036518969" description="S-protein homolog" evidence="6">
    <location>
        <begin position="35"/>
        <end position="175"/>
    </location>
</feature>
<dbReference type="InterPro" id="IPR010264">
    <property type="entry name" value="Self-incomp_S1"/>
</dbReference>
<gene>
    <name evidence="7" type="ORF">Bca52824_092399</name>
</gene>
<evidence type="ECO:0000256" key="2">
    <source>
        <dbReference type="ARBA" id="ARBA00005581"/>
    </source>
</evidence>
<keyword evidence="8" id="KW-1185">Reference proteome</keyword>
<keyword evidence="5 6" id="KW-0732">Signal</keyword>
<sequence length="175" mass="20321">MGFEIEMGTRSRSATAFTWCLLIASACIPSTISAARFEVRNEIAKYPGRPRHLAIKCWSTTNELGWHSLYPGESKSWSFKAVYIKIPFIYTYFECDFYTAFGSPEGQIATVFAGERKFRWECDDQEEECIWVVKRDALYLRKITRDGKGQRLYEDELRMAWIGGTNYFPIIDEDS</sequence>
<dbReference type="GO" id="GO:0060320">
    <property type="term" value="P:rejection of self pollen"/>
    <property type="evidence" value="ECO:0007669"/>
    <property type="project" value="UniProtKB-KW"/>
</dbReference>
<evidence type="ECO:0000256" key="1">
    <source>
        <dbReference type="ARBA" id="ARBA00004613"/>
    </source>
</evidence>
<protein>
    <recommendedName>
        <fullName evidence="6">S-protein homolog</fullName>
    </recommendedName>
</protein>
<name>A0A8X7NU17_BRACI</name>
<dbReference type="PANTHER" id="PTHR31232">
    <property type="match status" value="1"/>
</dbReference>
<reference evidence="7 8" key="1">
    <citation type="submission" date="2020-02" db="EMBL/GenBank/DDBJ databases">
        <authorList>
            <person name="Ma Q."/>
            <person name="Huang Y."/>
            <person name="Song X."/>
            <person name="Pei D."/>
        </authorList>
    </citation>
    <scope>NUCLEOTIDE SEQUENCE [LARGE SCALE GENOMIC DNA]</scope>
    <source>
        <strain evidence="7">Sxm20200214</strain>
        <tissue evidence="7">Leaf</tissue>
    </source>
</reference>
<keyword evidence="4 6" id="KW-0964">Secreted</keyword>
<dbReference type="PANTHER" id="PTHR31232:SF83">
    <property type="entry name" value="S-PROTEIN HOMOLOG"/>
    <property type="match status" value="1"/>
</dbReference>
<keyword evidence="3 6" id="KW-0713">Self-incompatibility</keyword>
<proteinExistence type="inferred from homology"/>
<comment type="caution">
    <text evidence="7">The sequence shown here is derived from an EMBL/GenBank/DDBJ whole genome shotgun (WGS) entry which is preliminary data.</text>
</comment>
<accession>A0A8X7NU17</accession>
<comment type="similarity">
    <text evidence="2 6">Belongs to the plant self-incompatibility (S1) protein family.</text>
</comment>
<evidence type="ECO:0000256" key="6">
    <source>
        <dbReference type="RuleBase" id="RU367044"/>
    </source>
</evidence>
<evidence type="ECO:0000256" key="5">
    <source>
        <dbReference type="ARBA" id="ARBA00022729"/>
    </source>
</evidence>
<feature type="signal peptide" evidence="6">
    <location>
        <begin position="1"/>
        <end position="34"/>
    </location>
</feature>
<evidence type="ECO:0000313" key="8">
    <source>
        <dbReference type="Proteomes" id="UP000886595"/>
    </source>
</evidence>